<dbReference type="EMBL" id="JAPDPJ010000091">
    <property type="protein sequence ID" value="MCW3789237.1"/>
    <property type="molecule type" value="Genomic_DNA"/>
</dbReference>
<dbReference type="InterPro" id="IPR036942">
    <property type="entry name" value="Beta-barrel_TonB_sf"/>
</dbReference>
<dbReference type="Gene3D" id="2.60.40.1120">
    <property type="entry name" value="Carboxypeptidase-like, regulatory domain"/>
    <property type="match status" value="1"/>
</dbReference>
<gene>
    <name evidence="5" type="ORF">OM075_22425</name>
</gene>
<reference evidence="5" key="1">
    <citation type="submission" date="2022-10" db="EMBL/GenBank/DDBJ databases">
        <authorList>
            <person name="Yu W.X."/>
        </authorList>
    </citation>
    <scope>NUCLEOTIDE SEQUENCE</scope>
    <source>
        <strain evidence="5">AAT</strain>
    </source>
</reference>
<dbReference type="GO" id="GO:0009279">
    <property type="term" value="C:cell outer membrane"/>
    <property type="evidence" value="ECO:0007669"/>
    <property type="project" value="UniProtKB-SubCell"/>
</dbReference>
<comment type="caution">
    <text evidence="5">The sequence shown here is derived from an EMBL/GenBank/DDBJ whole genome shotgun (WGS) entry which is preliminary data.</text>
</comment>
<dbReference type="SUPFAM" id="SSF49464">
    <property type="entry name" value="Carboxypeptidase regulatory domain-like"/>
    <property type="match status" value="1"/>
</dbReference>
<dbReference type="RefSeq" id="WP_301192795.1">
    <property type="nucleotide sequence ID" value="NZ_JAPDPJ010000091.1"/>
</dbReference>
<evidence type="ECO:0000256" key="2">
    <source>
        <dbReference type="ARBA" id="ARBA00023136"/>
    </source>
</evidence>
<evidence type="ECO:0000313" key="6">
    <source>
        <dbReference type="Proteomes" id="UP001209229"/>
    </source>
</evidence>
<dbReference type="Proteomes" id="UP001209229">
    <property type="component" value="Unassembled WGS sequence"/>
</dbReference>
<keyword evidence="5" id="KW-0675">Receptor</keyword>
<dbReference type="AlphaFoldDB" id="A0AAE3M967"/>
<proteinExistence type="predicted"/>
<accession>A0AAE3M967</accession>
<dbReference type="Pfam" id="PF13715">
    <property type="entry name" value="CarbopepD_reg_2"/>
    <property type="match status" value="1"/>
</dbReference>
<evidence type="ECO:0000256" key="1">
    <source>
        <dbReference type="ARBA" id="ARBA00004442"/>
    </source>
</evidence>
<organism evidence="5 6">
    <name type="scientific">Plebeiibacterium sediminum</name>
    <dbReference type="NCBI Taxonomy" id="2992112"/>
    <lineage>
        <taxon>Bacteria</taxon>
        <taxon>Pseudomonadati</taxon>
        <taxon>Bacteroidota</taxon>
        <taxon>Bacteroidia</taxon>
        <taxon>Marinilabiliales</taxon>
        <taxon>Marinilabiliaceae</taxon>
        <taxon>Plebeiibacterium</taxon>
    </lineage>
</organism>
<dbReference type="Gene3D" id="2.40.170.20">
    <property type="entry name" value="TonB-dependent receptor, beta-barrel domain"/>
    <property type="match status" value="1"/>
</dbReference>
<dbReference type="Gene3D" id="2.170.130.10">
    <property type="entry name" value="TonB-dependent receptor, plug domain"/>
    <property type="match status" value="1"/>
</dbReference>
<keyword evidence="2 4" id="KW-0472">Membrane</keyword>
<keyword evidence="4" id="KW-1133">Transmembrane helix</keyword>
<keyword evidence="6" id="KW-1185">Reference proteome</keyword>
<name>A0AAE3M967_9BACT</name>
<evidence type="ECO:0000256" key="4">
    <source>
        <dbReference type="SAM" id="Phobius"/>
    </source>
</evidence>
<feature type="transmembrane region" description="Helical" evidence="4">
    <location>
        <begin position="21"/>
        <end position="40"/>
    </location>
</feature>
<keyword evidence="3" id="KW-0998">Cell outer membrane</keyword>
<evidence type="ECO:0000256" key="3">
    <source>
        <dbReference type="ARBA" id="ARBA00023237"/>
    </source>
</evidence>
<dbReference type="SUPFAM" id="SSF56935">
    <property type="entry name" value="Porins"/>
    <property type="match status" value="1"/>
</dbReference>
<evidence type="ECO:0000313" key="5">
    <source>
        <dbReference type="EMBL" id="MCW3789237.1"/>
    </source>
</evidence>
<protein>
    <submittedName>
        <fullName evidence="5">TonB-dependent receptor</fullName>
    </submittedName>
</protein>
<comment type="subcellular location">
    <subcellularLocation>
        <location evidence="1">Cell outer membrane</location>
    </subcellularLocation>
</comment>
<dbReference type="InterPro" id="IPR008969">
    <property type="entry name" value="CarboxyPept-like_regulatory"/>
</dbReference>
<dbReference type="InterPro" id="IPR037066">
    <property type="entry name" value="Plug_dom_sf"/>
</dbReference>
<keyword evidence="4" id="KW-0812">Transmembrane</keyword>
<sequence>MNNEIIFASYYEKIMNSKYPLISFVKYSIIIVFSFIKSYYSYSQQNNDIKLNINVEQASPQNVFNLIEQQSEYRFIYDDLAIDSLHQVLNLHLTETSLGNTLKEIRKQSTLKFQIFNQSIAVSIRKNPLNKINISGFITDSITGEYLIGAVIFMMGTNVGATTNQYGYYSLNVPSHSVTLKTQYLGYKSTDINIDQDEDFHLNIKLPEQETLLNEVIVSTTTNPDSINNNVEGANTISLNDINSLPLTYSEPDIIKSSFYLPGILRINLGSTGFSVRGGSSGENMVLFDHCPMYNISHHLADVSIFNPDIIQDMSIYKSGIPAQFGGGSSSVLNITSKNGDKSKFHLNGGISTVATRLAAEGPIIKNKLSYLVSLRRSNMEWKRLNDRTIKSWNFSDFNTKLHYKINDQQQLALSLYYGRDYKKYNYKKIYDFYKEHNYAREYMNYNNREYSWYTFGSSLSWVNNFNQNWLVNTSFFFSAYNYNWDMENEDYYYIKGTNLDIGFNHDYQYQINNNQSLKFGCKTVLHEFNTNDTFTLKKGIDDSSESFESIIYIDHHLKIDQNLGINYGLRGTFYFSQEASPEIDKINNNVLGITYYNHGSLEPRFAMSYRIKHNHIKLSYNHMEQNMHQISYVGYYSSSFFIWAPSTSYNKPVISDQVSLGLFHNKQTSDFTYSVEAYYKKSQNNLSYFNNKSDENLTVNLWSSLVSSQGKSYGLEFYGRMNKEKVNASISYTLSRSLRQADNINMGEWYKSNYDRPHNLALNANYYINKNLHLNLSWLYSTGSPASLNYKSWPPLVFDINHINQYRLDNYHRLDVGLVYENQKKKDRRFHSVWSVNVYNVYNRINESVNEGINQYSEGGYNNTNLYSDYGIMPAISYKFSF</sequence>